<evidence type="ECO:0000313" key="9">
    <source>
        <dbReference type="EMBL" id="RVW60564.1"/>
    </source>
</evidence>
<dbReference type="GO" id="GO:0006629">
    <property type="term" value="P:lipid metabolic process"/>
    <property type="evidence" value="ECO:0007669"/>
    <property type="project" value="InterPro"/>
</dbReference>
<comment type="similarity">
    <text evidence="1">Belongs to the glycerophosphoryl diester phosphodiesterase family.</text>
</comment>
<protein>
    <recommendedName>
        <fullName evidence="2">glycerophosphodiester phosphodiesterase</fullName>
        <ecNumber evidence="2">3.1.4.46</ecNumber>
    </recommendedName>
</protein>
<dbReference type="GO" id="GO:0006071">
    <property type="term" value="P:glycerol metabolic process"/>
    <property type="evidence" value="ECO:0007669"/>
    <property type="project" value="UniProtKB-KW"/>
</dbReference>
<dbReference type="InterPro" id="IPR030395">
    <property type="entry name" value="GP_PDE_dom"/>
</dbReference>
<evidence type="ECO:0000256" key="4">
    <source>
        <dbReference type="ARBA" id="ARBA00022798"/>
    </source>
</evidence>
<comment type="caution">
    <text evidence="9">The sequence shown here is derived from an EMBL/GenBank/DDBJ whole genome shotgun (WGS) entry which is preliminary data.</text>
</comment>
<keyword evidence="4" id="KW-0319">Glycerol metabolism</keyword>
<evidence type="ECO:0000256" key="3">
    <source>
        <dbReference type="ARBA" id="ARBA00022729"/>
    </source>
</evidence>
<accession>A0A438FKP5</accession>
<keyword evidence="5" id="KW-0378">Hydrolase</keyword>
<comment type="catalytic activity">
    <reaction evidence="6">
        <text>a sn-glycero-3-phosphodiester + H2O = an alcohol + sn-glycerol 3-phosphate + H(+)</text>
        <dbReference type="Rhea" id="RHEA:12969"/>
        <dbReference type="ChEBI" id="CHEBI:15377"/>
        <dbReference type="ChEBI" id="CHEBI:15378"/>
        <dbReference type="ChEBI" id="CHEBI:30879"/>
        <dbReference type="ChEBI" id="CHEBI:57597"/>
        <dbReference type="ChEBI" id="CHEBI:83408"/>
        <dbReference type="EC" id="3.1.4.46"/>
    </reaction>
</comment>
<dbReference type="Gene3D" id="3.20.20.190">
    <property type="entry name" value="Phosphatidylinositol (PI) phosphodiesterase"/>
    <property type="match status" value="3"/>
</dbReference>
<dbReference type="InterPro" id="IPR017946">
    <property type="entry name" value="PLC-like_Pdiesterase_TIM-brl"/>
</dbReference>
<evidence type="ECO:0000256" key="2">
    <source>
        <dbReference type="ARBA" id="ARBA00012247"/>
    </source>
</evidence>
<dbReference type="EMBL" id="QGNW01000851">
    <property type="protein sequence ID" value="RVW60564.1"/>
    <property type="molecule type" value="Genomic_DNA"/>
</dbReference>
<organism evidence="9 10">
    <name type="scientific">Vitis vinifera</name>
    <name type="common">Grape</name>
    <dbReference type="NCBI Taxonomy" id="29760"/>
    <lineage>
        <taxon>Eukaryota</taxon>
        <taxon>Viridiplantae</taxon>
        <taxon>Streptophyta</taxon>
        <taxon>Embryophyta</taxon>
        <taxon>Tracheophyta</taxon>
        <taxon>Spermatophyta</taxon>
        <taxon>Magnoliopsida</taxon>
        <taxon>eudicotyledons</taxon>
        <taxon>Gunneridae</taxon>
        <taxon>Pentapetalae</taxon>
        <taxon>rosids</taxon>
        <taxon>Vitales</taxon>
        <taxon>Vitaceae</taxon>
        <taxon>Viteae</taxon>
        <taxon>Vitis</taxon>
    </lineage>
</organism>
<name>A0A438FKP5_VITVI</name>
<feature type="domain" description="GP-PDE" evidence="8">
    <location>
        <begin position="34"/>
        <end position="334"/>
    </location>
</feature>
<evidence type="ECO:0000256" key="7">
    <source>
        <dbReference type="SAM" id="MobiDB-lite"/>
    </source>
</evidence>
<dbReference type="Proteomes" id="UP000288805">
    <property type="component" value="Unassembled WGS sequence"/>
</dbReference>
<dbReference type="Pfam" id="PF03009">
    <property type="entry name" value="GDPD"/>
    <property type="match status" value="2"/>
</dbReference>
<sequence length="733" mass="80010">MISSDSGASLTVSKYMPIDFLVVKEKDALKGNAPLVIARGGFSGLFPDSSSAAYSLALMTSLSNVVLWCDVQLSKDGAGICFPDMKLENASDISIVFKNRNNVYLVNGVSTPGWFSVDFTLTDLETVALNQGVYSRSGKFDGNLFPILTVQEMVKLTRPPGLWLNLQHDVFYTKHNLSMRNFVLSVSKSVIVDYISSPEVAFLRGVSQRFKATKTKLIFRFLEKEETDPSTNQTYGSLLNNLTFIKTFASGILVPKGYIWPVNKNSYLESSTLVVQNAHKEGLEVFGSDFINDIPFSYNYSYDPIAEVLNFIDNDAFSVDGVLSDFPITPSAAIDCFAHIGKNASGQEKPLIISYNGASGDYPSCTDLAYTKAISDGVDVLDCNVQMTKDGTPICLSSINLMDSTKVAQTPFSTFTTTITELQKGSGIFTFNLTWEDIRSLTPAISNPYSTFRLSRNPAAKTAGKLVSLSDFLSIAKEANSLSGGVLIGIESTNSSVLKEFKEKKKNYELVYRVDENIRDASDATIEDIKKFATSVVISKDSIYPENKAFITGATDIVSRLKKNNLPKSTHFVTGAGIDGVITSFPQTAASYRKNRCLKYKNAPSYMSPVQPGSLMQVITSDEMPPALAPYPVLTESDVAEPPLQEVAPATPASSTNAGTTAPAPPHQTGNLELPHALSCPILLCSLWPFCCYEKVYKITCSHFRSPVCPSSTAWIFCCLVTELIQIFSPKPQ</sequence>
<evidence type="ECO:0000259" key="8">
    <source>
        <dbReference type="PROSITE" id="PS51704"/>
    </source>
</evidence>
<dbReference type="PANTHER" id="PTHR43620:SF7">
    <property type="entry name" value="GLYCEROPHOSPHODIESTER PHOSPHODIESTERASE GDPD5-RELATED"/>
    <property type="match status" value="1"/>
</dbReference>
<evidence type="ECO:0000256" key="6">
    <source>
        <dbReference type="ARBA" id="ARBA00047512"/>
    </source>
</evidence>
<dbReference type="SUPFAM" id="SSF51695">
    <property type="entry name" value="PLC-like phosphodiesterases"/>
    <property type="match status" value="2"/>
</dbReference>
<dbReference type="AlphaFoldDB" id="A0A438FKP5"/>
<dbReference type="EC" id="3.1.4.46" evidence="2"/>
<proteinExistence type="inferred from homology"/>
<evidence type="ECO:0000256" key="1">
    <source>
        <dbReference type="ARBA" id="ARBA00007277"/>
    </source>
</evidence>
<dbReference type="FunFam" id="3.20.20.190:FF:000013">
    <property type="entry name" value="Glycerophosphodiester phosphodiesterase GDPDL3"/>
    <property type="match status" value="1"/>
</dbReference>
<feature type="domain" description="GP-PDE" evidence="8">
    <location>
        <begin position="350"/>
        <end position="593"/>
    </location>
</feature>
<dbReference type="CDD" id="cd08603">
    <property type="entry name" value="GDPD_SHV3_repeat_1"/>
    <property type="match status" value="1"/>
</dbReference>
<evidence type="ECO:0000256" key="5">
    <source>
        <dbReference type="ARBA" id="ARBA00022801"/>
    </source>
</evidence>
<dbReference type="PROSITE" id="PS51704">
    <property type="entry name" value="GP_PDE"/>
    <property type="match status" value="2"/>
</dbReference>
<dbReference type="PANTHER" id="PTHR43620">
    <property type="entry name" value="GLYCEROPHOSPHORYL DIESTER PHOSPHODIESTERASE"/>
    <property type="match status" value="1"/>
</dbReference>
<gene>
    <name evidence="9" type="primary">GDPDL4_0</name>
    <name evidence="9" type="ORF">CK203_066538</name>
</gene>
<feature type="region of interest" description="Disordered" evidence="7">
    <location>
        <begin position="647"/>
        <end position="668"/>
    </location>
</feature>
<reference evidence="9 10" key="1">
    <citation type="journal article" date="2018" name="PLoS Genet.">
        <title>Population sequencing reveals clonal diversity and ancestral inbreeding in the grapevine cultivar Chardonnay.</title>
        <authorList>
            <person name="Roach M.J."/>
            <person name="Johnson D.L."/>
            <person name="Bohlmann J."/>
            <person name="van Vuuren H.J."/>
            <person name="Jones S.J."/>
            <person name="Pretorius I.S."/>
            <person name="Schmidt S.A."/>
            <person name="Borneman A.R."/>
        </authorList>
    </citation>
    <scope>NUCLEOTIDE SEQUENCE [LARGE SCALE GENOMIC DNA]</scope>
    <source>
        <strain evidence="10">cv. Chardonnay</strain>
        <tissue evidence="9">Leaf</tissue>
    </source>
</reference>
<evidence type="ECO:0000313" key="10">
    <source>
        <dbReference type="Proteomes" id="UP000288805"/>
    </source>
</evidence>
<dbReference type="GO" id="GO:0008889">
    <property type="term" value="F:glycerophosphodiester phosphodiesterase activity"/>
    <property type="evidence" value="ECO:0007669"/>
    <property type="project" value="UniProtKB-EC"/>
</dbReference>
<keyword evidence="3" id="KW-0732">Signal</keyword>